<keyword evidence="3" id="KW-1185">Reference proteome</keyword>
<evidence type="ECO:0000313" key="3">
    <source>
        <dbReference type="Proteomes" id="UP000831537"/>
    </source>
</evidence>
<dbReference type="InterPro" id="IPR058355">
    <property type="entry name" value="DUF8042"/>
</dbReference>
<protein>
    <recommendedName>
        <fullName evidence="1">DUF8042 domain-containing protein</fullName>
    </recommendedName>
</protein>
<reference evidence="2 3" key="1">
    <citation type="submission" date="2022-04" db="EMBL/GenBank/DDBJ databases">
        <title>Gracilibacillus sp. isolated from saltern.</title>
        <authorList>
            <person name="Won M."/>
            <person name="Lee C.-M."/>
            <person name="Woen H.-Y."/>
            <person name="Kwon S.-W."/>
        </authorList>
    </citation>
    <scope>NUCLEOTIDE SEQUENCE [LARGE SCALE GENOMIC DNA]</scope>
    <source>
        <strain evidence="2 3">SSPM10-3</strain>
    </source>
</reference>
<name>A0ABY4GLS1_9BACI</name>
<dbReference type="Proteomes" id="UP000831537">
    <property type="component" value="Chromosome"/>
</dbReference>
<gene>
    <name evidence="2" type="ORF">MUN87_21460</name>
</gene>
<dbReference type="EMBL" id="CP095071">
    <property type="protein sequence ID" value="UOQ85179.1"/>
    <property type="molecule type" value="Genomic_DNA"/>
</dbReference>
<organism evidence="2 3">
    <name type="scientific">Gracilibacillus salinarum</name>
    <dbReference type="NCBI Taxonomy" id="2932255"/>
    <lineage>
        <taxon>Bacteria</taxon>
        <taxon>Bacillati</taxon>
        <taxon>Bacillota</taxon>
        <taxon>Bacilli</taxon>
        <taxon>Bacillales</taxon>
        <taxon>Bacillaceae</taxon>
        <taxon>Gracilibacillus</taxon>
    </lineage>
</organism>
<feature type="domain" description="DUF8042" evidence="1">
    <location>
        <begin position="1"/>
        <end position="118"/>
    </location>
</feature>
<evidence type="ECO:0000259" key="1">
    <source>
        <dbReference type="Pfam" id="PF26154"/>
    </source>
</evidence>
<dbReference type="Pfam" id="PF26154">
    <property type="entry name" value="DUF8042"/>
    <property type="match status" value="1"/>
</dbReference>
<dbReference type="RefSeq" id="WP_244743882.1">
    <property type="nucleotide sequence ID" value="NZ_CP095071.1"/>
</dbReference>
<proteinExistence type="predicted"/>
<evidence type="ECO:0000313" key="2">
    <source>
        <dbReference type="EMBL" id="UOQ85179.1"/>
    </source>
</evidence>
<accession>A0ABY4GLS1</accession>
<sequence>MNKQPQVMQQSLHLSETIEEGVLHIQSQLKIGELAETFYLFEDVVQAFASIETAVEGLDEGFDSASVQTETNKLRQTISLVVDQYEANNIGKVQEILQFSIVPAVKRWRTEMENAFHPHILN</sequence>